<keyword evidence="5" id="KW-0349">Heme</keyword>
<keyword evidence="3" id="KW-1133">Transmembrane helix</keyword>
<comment type="subcellular location">
    <subcellularLocation>
        <location evidence="1">Membrane</location>
    </subcellularLocation>
    <subcellularLocation>
        <location evidence="5">Mitochondrion inner membrane</location>
        <topology evidence="5">Multi-pass membrane protein</topology>
    </subcellularLocation>
</comment>
<evidence type="ECO:0000256" key="2">
    <source>
        <dbReference type="ARBA" id="ARBA00022692"/>
    </source>
</evidence>
<keyword evidence="5" id="KW-0813">Transport</keyword>
<proteinExistence type="inferred from homology"/>
<protein>
    <recommendedName>
        <fullName evidence="5">Succinate dehydrogenase [ubiquinone] cytochrome b small subunit</fullName>
    </recommendedName>
</protein>
<dbReference type="PANTHER" id="PTHR13337">
    <property type="entry name" value="SUCCINATE DEHYDROGENASE"/>
    <property type="match status" value="1"/>
</dbReference>
<organism evidence="6 7">
    <name type="scientific">Canis lupus dingo</name>
    <name type="common">dingo</name>
    <dbReference type="NCBI Taxonomy" id="286419"/>
    <lineage>
        <taxon>Eukaryota</taxon>
        <taxon>Metazoa</taxon>
        <taxon>Chordata</taxon>
        <taxon>Craniata</taxon>
        <taxon>Vertebrata</taxon>
        <taxon>Euteleostomi</taxon>
        <taxon>Mammalia</taxon>
        <taxon>Eutheria</taxon>
        <taxon>Laurasiatheria</taxon>
        <taxon>Carnivora</taxon>
        <taxon>Caniformia</taxon>
        <taxon>Canidae</taxon>
        <taxon>Canis</taxon>
    </lineage>
</organism>
<keyword evidence="5" id="KW-0809">Transit peptide</keyword>
<dbReference type="GO" id="GO:0006121">
    <property type="term" value="P:mitochondrial electron transport, succinate to ubiquinone"/>
    <property type="evidence" value="ECO:0007669"/>
    <property type="project" value="TreeGrafter"/>
</dbReference>
<name>A0A8C0LPP6_CANLU</name>
<dbReference type="GeneTree" id="ENSGT00950000185006"/>
<evidence type="ECO:0000256" key="3">
    <source>
        <dbReference type="ARBA" id="ARBA00022989"/>
    </source>
</evidence>
<dbReference type="GO" id="GO:0046872">
    <property type="term" value="F:metal ion binding"/>
    <property type="evidence" value="ECO:0007669"/>
    <property type="project" value="UniProtKB-KW"/>
</dbReference>
<keyword evidence="7" id="KW-1185">Reference proteome</keyword>
<reference evidence="6" key="2">
    <citation type="submission" date="2025-09" db="UniProtKB">
        <authorList>
            <consortium name="Ensembl"/>
        </authorList>
    </citation>
    <scope>IDENTIFICATION</scope>
</reference>
<evidence type="ECO:0000313" key="7">
    <source>
        <dbReference type="Proteomes" id="UP000694391"/>
    </source>
</evidence>
<reference evidence="6" key="1">
    <citation type="submission" date="2025-08" db="UniProtKB">
        <authorList>
            <consortium name="Ensembl"/>
        </authorList>
    </citation>
    <scope>IDENTIFICATION</scope>
</reference>
<dbReference type="Proteomes" id="UP000694391">
    <property type="component" value="Unplaced"/>
</dbReference>
<keyword evidence="5" id="KW-0479">Metal-binding</keyword>
<keyword evidence="5" id="KW-0408">Iron</keyword>
<sequence length="123" mass="13449">GAAVWRLPLATCSGWCARNQALCLCIPGVGLAHVSAFLPTPGWCGTQHIHLSPNRRSDSKAASLHWTRERVASVLLPAPTLHSHWDLGQMVTMFKGMLCKKLPGQALGTLSFHPRWALLFQLS</sequence>
<keyword evidence="5" id="KW-0816">Tricarboxylic acid cycle</keyword>
<comment type="function">
    <text evidence="5">Membrane-anchoring subunit of succinate dehydrogenase (SDH) that is involved in complex II of the mitochondrial electron transport chain and is responsible for transferring electrons from succinate to ubiquinone (coenzyme Q).</text>
</comment>
<dbReference type="GO" id="GO:0005743">
    <property type="term" value="C:mitochondrial inner membrane"/>
    <property type="evidence" value="ECO:0007669"/>
    <property type="project" value="UniProtKB-SubCell"/>
</dbReference>
<dbReference type="PANTHER" id="PTHR13337:SF2">
    <property type="entry name" value="SUCCINATE DEHYDROGENASE [UBIQUINONE] CYTOCHROME B SMALL SUBUNIT, MITOCHONDRIAL"/>
    <property type="match status" value="1"/>
</dbReference>
<comment type="similarity">
    <text evidence="5">Belongs to the CybS family.</text>
</comment>
<dbReference type="GO" id="GO:0048039">
    <property type="term" value="F:ubiquinone binding"/>
    <property type="evidence" value="ECO:0007669"/>
    <property type="project" value="TreeGrafter"/>
</dbReference>
<accession>A0A8C0LPP6</accession>
<evidence type="ECO:0000313" key="6">
    <source>
        <dbReference type="Ensembl" id="ENSCAFP00020035438.1"/>
    </source>
</evidence>
<keyword evidence="5" id="KW-0496">Mitochondrion</keyword>
<evidence type="ECO:0000256" key="1">
    <source>
        <dbReference type="ARBA" id="ARBA00004370"/>
    </source>
</evidence>
<keyword evidence="4 5" id="KW-0472">Membrane</keyword>
<keyword evidence="5" id="KW-0249">Electron transport</keyword>
<evidence type="ECO:0000256" key="4">
    <source>
        <dbReference type="ARBA" id="ARBA00023136"/>
    </source>
</evidence>
<dbReference type="AlphaFoldDB" id="A0A8C0LPP6"/>
<dbReference type="GO" id="GO:0020037">
    <property type="term" value="F:heme binding"/>
    <property type="evidence" value="ECO:0007669"/>
    <property type="project" value="TreeGrafter"/>
</dbReference>
<keyword evidence="2" id="KW-0812">Transmembrane</keyword>
<dbReference type="Ensembl" id="ENSCAFT00020040930.1">
    <property type="protein sequence ID" value="ENSCAFP00020035438.1"/>
    <property type="gene ID" value="ENSCAFG00020027439.1"/>
</dbReference>
<evidence type="ECO:0000256" key="5">
    <source>
        <dbReference type="RuleBase" id="RU364031"/>
    </source>
</evidence>
<keyword evidence="5" id="KW-0999">Mitochondrion inner membrane</keyword>
<dbReference type="InterPro" id="IPR007992">
    <property type="entry name" value="CybS"/>
</dbReference>
<dbReference type="GO" id="GO:0006099">
    <property type="term" value="P:tricarboxylic acid cycle"/>
    <property type="evidence" value="ECO:0007669"/>
    <property type="project" value="UniProtKB-KW"/>
</dbReference>